<dbReference type="PANTHER" id="PTHR23523:SF2">
    <property type="entry name" value="2-NITROIMIDAZOLE TRANSPORTER"/>
    <property type="match status" value="1"/>
</dbReference>
<gene>
    <name evidence="8" type="ORF">K1I37_19360</name>
</gene>
<evidence type="ECO:0000256" key="5">
    <source>
        <dbReference type="ARBA" id="ARBA00023136"/>
    </source>
</evidence>
<dbReference type="Pfam" id="PF07690">
    <property type="entry name" value="MFS_1"/>
    <property type="match status" value="1"/>
</dbReference>
<sequence length="192" mass="20567">MKKRAVFIIIALFVTSLNLRPAINSISPLLGTLDAQLGMNAAIASLLTSIPVLCMGIFSPVAAKMSSKWGVERVIGLSLIVIGVGTLIRLFTHSVDLLLITAFIAGVGIAMVGPLLSGFIKLHFPQHVPAMIAVYTVALTLGAAMSTSFSIPLEDAFHSWQDSLGFWAMIAFVAAIIWWCFVNLQLKSQVVV</sequence>
<protein>
    <submittedName>
        <fullName evidence="8">MFS transporter</fullName>
    </submittedName>
</protein>
<feature type="transmembrane region" description="Helical" evidence="6">
    <location>
        <begin position="97"/>
        <end position="120"/>
    </location>
</feature>
<evidence type="ECO:0000256" key="3">
    <source>
        <dbReference type="ARBA" id="ARBA00022692"/>
    </source>
</evidence>
<evidence type="ECO:0000313" key="8">
    <source>
        <dbReference type="EMBL" id="UNO48771.1"/>
    </source>
</evidence>
<feature type="transmembrane region" description="Helical" evidence="6">
    <location>
        <begin position="132"/>
        <end position="152"/>
    </location>
</feature>
<dbReference type="PANTHER" id="PTHR23523">
    <property type="match status" value="1"/>
</dbReference>
<keyword evidence="2" id="KW-0813">Transport</keyword>
<dbReference type="InterPro" id="IPR011701">
    <property type="entry name" value="MFS"/>
</dbReference>
<keyword evidence="3 6" id="KW-0812">Transmembrane</keyword>
<dbReference type="InterPro" id="IPR020846">
    <property type="entry name" value="MFS_dom"/>
</dbReference>
<keyword evidence="4 6" id="KW-1133">Transmembrane helix</keyword>
<dbReference type="SUPFAM" id="SSF103473">
    <property type="entry name" value="MFS general substrate transporter"/>
    <property type="match status" value="1"/>
</dbReference>
<dbReference type="GO" id="GO:0022857">
    <property type="term" value="F:transmembrane transporter activity"/>
    <property type="evidence" value="ECO:0007669"/>
    <property type="project" value="InterPro"/>
</dbReference>
<dbReference type="Proteomes" id="UP000829401">
    <property type="component" value="Chromosome"/>
</dbReference>
<feature type="transmembrane region" description="Helical" evidence="6">
    <location>
        <begin position="41"/>
        <end position="62"/>
    </location>
</feature>
<dbReference type="InterPro" id="IPR036259">
    <property type="entry name" value="MFS_trans_sf"/>
</dbReference>
<dbReference type="KEGG" id="aaco:K1I37_19360"/>
<feature type="transmembrane region" description="Helical" evidence="6">
    <location>
        <begin position="74"/>
        <end position="91"/>
    </location>
</feature>
<evidence type="ECO:0000256" key="2">
    <source>
        <dbReference type="ARBA" id="ARBA00022448"/>
    </source>
</evidence>
<proteinExistence type="predicted"/>
<feature type="transmembrane region" description="Helical" evidence="6">
    <location>
        <begin position="164"/>
        <end position="184"/>
    </location>
</feature>
<dbReference type="EMBL" id="CP080467">
    <property type="protein sequence ID" value="UNO48771.1"/>
    <property type="molecule type" value="Genomic_DNA"/>
</dbReference>
<keyword evidence="5 6" id="KW-0472">Membrane</keyword>
<reference evidence="9" key="1">
    <citation type="journal article" date="2022" name="G3 (Bethesda)">
        <title>Unveiling the complete genome sequence of Alicyclobacillus acidoterrestris DSM 3922T, a taint-producing strain.</title>
        <authorList>
            <person name="Leonardo I.C."/>
            <person name="Barreto Crespo M.T."/>
            <person name="Gaspar F.B."/>
        </authorList>
    </citation>
    <scope>NUCLEOTIDE SEQUENCE [LARGE SCALE GENOMIC DNA]</scope>
    <source>
        <strain evidence="9">DSM 3922</strain>
    </source>
</reference>
<evidence type="ECO:0000256" key="6">
    <source>
        <dbReference type="SAM" id="Phobius"/>
    </source>
</evidence>
<name>A0A9E7CY66_ALIAG</name>
<evidence type="ECO:0000259" key="7">
    <source>
        <dbReference type="PROSITE" id="PS50850"/>
    </source>
</evidence>
<evidence type="ECO:0000256" key="4">
    <source>
        <dbReference type="ARBA" id="ARBA00022989"/>
    </source>
</evidence>
<keyword evidence="9" id="KW-1185">Reference proteome</keyword>
<dbReference type="InterPro" id="IPR052524">
    <property type="entry name" value="MFS_Cyanate_Porter"/>
</dbReference>
<feature type="domain" description="Major facilitator superfamily (MFS) profile" evidence="7">
    <location>
        <begin position="4"/>
        <end position="192"/>
    </location>
</feature>
<dbReference type="AlphaFoldDB" id="A0A9E7CY66"/>
<dbReference type="GO" id="GO:0005886">
    <property type="term" value="C:plasma membrane"/>
    <property type="evidence" value="ECO:0007669"/>
    <property type="project" value="UniProtKB-SubCell"/>
</dbReference>
<organism evidence="8 9">
    <name type="scientific">Alicyclobacillus acidoterrestris (strain ATCC 49025 / DSM 3922 / CIP 106132 / NCIMB 13137 / GD3B)</name>
    <dbReference type="NCBI Taxonomy" id="1356854"/>
    <lineage>
        <taxon>Bacteria</taxon>
        <taxon>Bacillati</taxon>
        <taxon>Bacillota</taxon>
        <taxon>Bacilli</taxon>
        <taxon>Bacillales</taxon>
        <taxon>Alicyclobacillaceae</taxon>
        <taxon>Alicyclobacillus</taxon>
    </lineage>
</organism>
<accession>A0A9E7CY66</accession>
<dbReference type="Gene3D" id="1.20.1250.20">
    <property type="entry name" value="MFS general substrate transporter like domains"/>
    <property type="match status" value="1"/>
</dbReference>
<evidence type="ECO:0000313" key="9">
    <source>
        <dbReference type="Proteomes" id="UP000829401"/>
    </source>
</evidence>
<evidence type="ECO:0000256" key="1">
    <source>
        <dbReference type="ARBA" id="ARBA00004651"/>
    </source>
</evidence>
<dbReference type="PROSITE" id="PS50850">
    <property type="entry name" value="MFS"/>
    <property type="match status" value="1"/>
</dbReference>
<comment type="subcellular location">
    <subcellularLocation>
        <location evidence="1">Cell membrane</location>
        <topology evidence="1">Multi-pass membrane protein</topology>
    </subcellularLocation>
</comment>